<dbReference type="RefSeq" id="WP_101461418.1">
    <property type="nucleotide sequence ID" value="NZ_CP025408.1"/>
</dbReference>
<keyword evidence="2" id="KW-1185">Reference proteome</keyword>
<dbReference type="InterPro" id="IPR015001">
    <property type="entry name" value="DUF1850"/>
</dbReference>
<dbReference type="Proteomes" id="UP000233742">
    <property type="component" value="Chromosome"/>
</dbReference>
<name>A0A2K9EID3_9RHOB</name>
<evidence type="ECO:0000313" key="1">
    <source>
        <dbReference type="EMBL" id="AUH34758.1"/>
    </source>
</evidence>
<organism evidence="1 2">
    <name type="scientific">Paracoccus tegillarcae</name>
    <dbReference type="NCBI Taxonomy" id="1529068"/>
    <lineage>
        <taxon>Bacteria</taxon>
        <taxon>Pseudomonadati</taxon>
        <taxon>Pseudomonadota</taxon>
        <taxon>Alphaproteobacteria</taxon>
        <taxon>Rhodobacterales</taxon>
        <taxon>Paracoccaceae</taxon>
        <taxon>Paracoccus</taxon>
    </lineage>
</organism>
<accession>A0A2K9EID3</accession>
<dbReference type="OrthoDB" id="5298197at2"/>
<dbReference type="KEGG" id="paro:CUV01_16435"/>
<sequence length="132" mass="13752">MSSCLLVGGAMIALAGPGFTLEWTHSVEHTIWHEDWIISEGHLVLTGAAVKGSGAGMDPGPGAVLRDGWWVWSPDLPPQPQIVMAASGATGGGWRICDAKHHGEAAGNCRDVGQQAGEPLILRPCDPAKPAQ</sequence>
<dbReference type="AlphaFoldDB" id="A0A2K9EID3"/>
<reference evidence="1 2" key="1">
    <citation type="submission" date="2017-12" db="EMBL/GenBank/DDBJ databases">
        <authorList>
            <person name="Hurst M.R.H."/>
        </authorList>
    </citation>
    <scope>NUCLEOTIDE SEQUENCE [LARGE SCALE GENOMIC DNA]</scope>
    <source>
        <strain evidence="1 2">BM15</strain>
    </source>
</reference>
<proteinExistence type="predicted"/>
<protein>
    <submittedName>
        <fullName evidence="1">DUF1850 domain-containing protein</fullName>
    </submittedName>
</protein>
<dbReference type="EMBL" id="CP025408">
    <property type="protein sequence ID" value="AUH34758.1"/>
    <property type="molecule type" value="Genomic_DNA"/>
</dbReference>
<dbReference type="Pfam" id="PF08905">
    <property type="entry name" value="DUF1850"/>
    <property type="match status" value="1"/>
</dbReference>
<evidence type="ECO:0000313" key="2">
    <source>
        <dbReference type="Proteomes" id="UP000233742"/>
    </source>
</evidence>
<gene>
    <name evidence="1" type="ORF">CUV01_16435</name>
</gene>